<dbReference type="VEuPathDB" id="FungiDB:EMCG_03735"/>
<feature type="region of interest" description="Disordered" evidence="2">
    <location>
        <begin position="518"/>
        <end position="625"/>
    </location>
</feature>
<keyword evidence="3" id="KW-0812">Transmembrane</keyword>
<evidence type="ECO:0000313" key="6">
    <source>
        <dbReference type="Proteomes" id="UP000226031"/>
    </source>
</evidence>
<reference evidence="5 6" key="1">
    <citation type="submission" date="2017-10" db="EMBL/GenBank/DDBJ databases">
        <title>Comparative genomics in systemic dimorphic fungi from Ajellomycetaceae.</title>
        <authorList>
            <person name="Munoz J.F."/>
            <person name="Mcewen J.G."/>
            <person name="Clay O.K."/>
            <person name="Cuomo C.A."/>
        </authorList>
    </citation>
    <scope>NUCLEOTIDE SEQUENCE [LARGE SCALE GENOMIC DNA]</scope>
    <source>
        <strain evidence="5 6">UAMH4076</strain>
    </source>
</reference>
<evidence type="ECO:0000256" key="4">
    <source>
        <dbReference type="SAM" id="SignalP"/>
    </source>
</evidence>
<dbReference type="EMBL" id="PDND01000186">
    <property type="protein sequence ID" value="PGH30206.1"/>
    <property type="molecule type" value="Genomic_DNA"/>
</dbReference>
<proteinExistence type="predicted"/>
<feature type="coiled-coil region" evidence="1">
    <location>
        <begin position="360"/>
        <end position="415"/>
    </location>
</feature>
<evidence type="ECO:0000256" key="1">
    <source>
        <dbReference type="SAM" id="Coils"/>
    </source>
</evidence>
<evidence type="ECO:0000256" key="2">
    <source>
        <dbReference type="SAM" id="MobiDB-lite"/>
    </source>
</evidence>
<dbReference type="Proteomes" id="UP000226031">
    <property type="component" value="Unassembled WGS sequence"/>
</dbReference>
<feature type="transmembrane region" description="Helical" evidence="3">
    <location>
        <begin position="155"/>
        <end position="177"/>
    </location>
</feature>
<dbReference type="AlphaFoldDB" id="A0A2B7Z8E7"/>
<organism evidence="5 6">
    <name type="scientific">[Emmonsia] crescens</name>
    <dbReference type="NCBI Taxonomy" id="73230"/>
    <lineage>
        <taxon>Eukaryota</taxon>
        <taxon>Fungi</taxon>
        <taxon>Dikarya</taxon>
        <taxon>Ascomycota</taxon>
        <taxon>Pezizomycotina</taxon>
        <taxon>Eurotiomycetes</taxon>
        <taxon>Eurotiomycetidae</taxon>
        <taxon>Onygenales</taxon>
        <taxon>Ajellomycetaceae</taxon>
        <taxon>Emergomyces</taxon>
    </lineage>
</organism>
<feature type="coiled-coil region" evidence="1">
    <location>
        <begin position="289"/>
        <end position="316"/>
    </location>
</feature>
<keyword evidence="1" id="KW-0175">Coiled coil</keyword>
<sequence length="625" mass="69702">MDLLGLVMFSISVALFGGFQKIPFTDIQPENSFPRRLYGGLRSGYVLGKLGEILDIVLPVEQPATILTSIDRSLPTNLTVCSSSAPTQTCPIPNGTLASMPMWADHTPEPTVAQNFIESQASIEMSDFPQVDGIGWFLRLLETFRTFLRGGSDSFIHAGTVLLVLGAACIYFLFAYATCKGVVFNLAGRVRVAYDEIDKAIAESELQRSLLLSKMELLKASVETFALFQATNEALQQRAATIARSFYQCSEEVLEECALLKTVVYDIKSEYTTWPARDELLHDYIKNFKDSLTAAKDDLDSEIDRLKNLIPNFTAEFHRTVKRLDRNMLGSLPMVYLRERQLLESNIQSIREAMNKAPYLSSLQDEAALARAEMEDIQTRMRNMVANSREALRDTACMHKEIDELKDKLAYLEEELALSGLAIKSANTKGFRAITNYPEPSRVELPGDLVNDLVGETSSTNYQEDVSCDILKELRIPEKEEESNPAPRSSASARSFTSDDVPESLQWGLMVNGPAGSGRKGGWNFDDDASSTVSLSPQYPPDKERNIFWASSSESDSEKGEAWKGGKAKDPRIQEPRNGTRHRLAVTEPARTRRARPNKKKRAKQRATRTPYIVPTPQKTPTPAI</sequence>
<feature type="signal peptide" evidence="4">
    <location>
        <begin position="1"/>
        <end position="18"/>
    </location>
</feature>
<protein>
    <submittedName>
        <fullName evidence="5">Uncharacterized protein</fullName>
    </submittedName>
</protein>
<comment type="caution">
    <text evidence="5">The sequence shown here is derived from an EMBL/GenBank/DDBJ whole genome shotgun (WGS) entry which is preliminary data.</text>
</comment>
<feature type="compositionally biased region" description="Basic residues" evidence="2">
    <location>
        <begin position="592"/>
        <end position="607"/>
    </location>
</feature>
<name>A0A2B7Z8E7_9EURO</name>
<accession>A0A2B7Z8E7</accession>
<feature type="compositionally biased region" description="Low complexity" evidence="2">
    <location>
        <begin position="484"/>
        <end position="495"/>
    </location>
</feature>
<evidence type="ECO:0000256" key="3">
    <source>
        <dbReference type="SAM" id="Phobius"/>
    </source>
</evidence>
<keyword evidence="6" id="KW-1185">Reference proteome</keyword>
<feature type="compositionally biased region" description="Basic and acidic residues" evidence="2">
    <location>
        <begin position="556"/>
        <end position="575"/>
    </location>
</feature>
<keyword evidence="3" id="KW-0472">Membrane</keyword>
<evidence type="ECO:0000313" key="5">
    <source>
        <dbReference type="EMBL" id="PGH30206.1"/>
    </source>
</evidence>
<keyword evidence="4" id="KW-0732">Signal</keyword>
<keyword evidence="3" id="KW-1133">Transmembrane helix</keyword>
<feature type="chain" id="PRO_5012518789" evidence="4">
    <location>
        <begin position="19"/>
        <end position="625"/>
    </location>
</feature>
<feature type="region of interest" description="Disordered" evidence="2">
    <location>
        <begin position="475"/>
        <end position="499"/>
    </location>
</feature>
<gene>
    <name evidence="5" type="ORF">GX50_07033</name>
</gene>